<protein>
    <recommendedName>
        <fullName evidence="3">C-JID domain-containing protein</fullName>
    </recommendedName>
</protein>
<dbReference type="Proteomes" id="UP001168877">
    <property type="component" value="Unassembled WGS sequence"/>
</dbReference>
<reference evidence="4" key="1">
    <citation type="journal article" date="2022" name="Plant J.">
        <title>Strategies of tolerance reflected in two North American maple genomes.</title>
        <authorList>
            <person name="McEvoy S.L."/>
            <person name="Sezen U.U."/>
            <person name="Trouern-Trend A."/>
            <person name="McMahon S.M."/>
            <person name="Schaberg P.G."/>
            <person name="Yang J."/>
            <person name="Wegrzyn J.L."/>
            <person name="Swenson N.G."/>
        </authorList>
    </citation>
    <scope>NUCLEOTIDE SEQUENCE</scope>
    <source>
        <strain evidence="4">NS2018</strain>
    </source>
</reference>
<evidence type="ECO:0000256" key="2">
    <source>
        <dbReference type="ARBA" id="ARBA00022737"/>
    </source>
</evidence>
<keyword evidence="2" id="KW-0677">Repeat</keyword>
<proteinExistence type="predicted"/>
<name>A0AA39W050_ACESA</name>
<sequence>MRLRGAVARRDGLVDFDLDLGFDRRRFGFRLGLVVDFKSNPDPGSGKPSNQFSIYLPGNEILEWFSYQSLESLINIQVLGNDLVNRKFMGFVICAVLGCNEYKSRVEHHTLGVRCEFETYYDQIKICEGIRYYITHYRPDRPTVFVDSDHMLLGYCSFYSSFQNPKNKLPAGDSDYVDISIRFTSKDHRNQLKRCAVHPIYAEPIGIIGATIQDIGKQVKGEVTRIMMRKWNHIPREFAPKHSRPLDLFH</sequence>
<evidence type="ECO:0000313" key="4">
    <source>
        <dbReference type="EMBL" id="KAK0599382.1"/>
    </source>
</evidence>
<gene>
    <name evidence="4" type="ORF">LWI29_004779</name>
</gene>
<dbReference type="InterPro" id="IPR045344">
    <property type="entry name" value="C-JID"/>
</dbReference>
<evidence type="ECO:0000259" key="3">
    <source>
        <dbReference type="Pfam" id="PF20160"/>
    </source>
</evidence>
<comment type="caution">
    <text evidence="4">The sequence shown here is derived from an EMBL/GenBank/DDBJ whole genome shotgun (WGS) entry which is preliminary data.</text>
</comment>
<evidence type="ECO:0000313" key="5">
    <source>
        <dbReference type="Proteomes" id="UP001168877"/>
    </source>
</evidence>
<accession>A0AA39W050</accession>
<reference evidence="4" key="2">
    <citation type="submission" date="2023-06" db="EMBL/GenBank/DDBJ databases">
        <authorList>
            <person name="Swenson N.G."/>
            <person name="Wegrzyn J.L."/>
            <person name="Mcevoy S.L."/>
        </authorList>
    </citation>
    <scope>NUCLEOTIDE SEQUENCE</scope>
    <source>
        <strain evidence="4">NS2018</strain>
        <tissue evidence="4">Leaf</tissue>
    </source>
</reference>
<dbReference type="EMBL" id="JAUESC010000003">
    <property type="protein sequence ID" value="KAK0599382.1"/>
    <property type="molecule type" value="Genomic_DNA"/>
</dbReference>
<evidence type="ECO:0000256" key="1">
    <source>
        <dbReference type="ARBA" id="ARBA00022614"/>
    </source>
</evidence>
<dbReference type="Pfam" id="PF20160">
    <property type="entry name" value="C-JID"/>
    <property type="match status" value="1"/>
</dbReference>
<feature type="domain" description="C-JID" evidence="3">
    <location>
        <begin position="56"/>
        <end position="203"/>
    </location>
</feature>
<organism evidence="4 5">
    <name type="scientific">Acer saccharum</name>
    <name type="common">Sugar maple</name>
    <dbReference type="NCBI Taxonomy" id="4024"/>
    <lineage>
        <taxon>Eukaryota</taxon>
        <taxon>Viridiplantae</taxon>
        <taxon>Streptophyta</taxon>
        <taxon>Embryophyta</taxon>
        <taxon>Tracheophyta</taxon>
        <taxon>Spermatophyta</taxon>
        <taxon>Magnoliopsida</taxon>
        <taxon>eudicotyledons</taxon>
        <taxon>Gunneridae</taxon>
        <taxon>Pentapetalae</taxon>
        <taxon>rosids</taxon>
        <taxon>malvids</taxon>
        <taxon>Sapindales</taxon>
        <taxon>Sapindaceae</taxon>
        <taxon>Hippocastanoideae</taxon>
        <taxon>Acereae</taxon>
        <taxon>Acer</taxon>
    </lineage>
</organism>
<keyword evidence="1" id="KW-0433">Leucine-rich repeat</keyword>
<dbReference type="AlphaFoldDB" id="A0AA39W050"/>
<keyword evidence="5" id="KW-1185">Reference proteome</keyword>